<evidence type="ECO:0000313" key="4">
    <source>
        <dbReference type="EMBL" id="SLM10541.1"/>
    </source>
</evidence>
<organism evidence="4">
    <name type="scientific">uncultured spirochete</name>
    <dbReference type="NCBI Taxonomy" id="156406"/>
    <lineage>
        <taxon>Bacteria</taxon>
        <taxon>Pseudomonadati</taxon>
        <taxon>Spirochaetota</taxon>
        <taxon>Spirochaetia</taxon>
        <taxon>Spirochaetales</taxon>
        <taxon>environmental samples</taxon>
    </lineage>
</organism>
<dbReference type="AlphaFoldDB" id="A0A3P3XGB3"/>
<feature type="transmembrane region" description="Helical" evidence="1">
    <location>
        <begin position="558"/>
        <end position="579"/>
    </location>
</feature>
<dbReference type="PANTHER" id="PTHR35342">
    <property type="entry name" value="TRICARBOXYLIC TRANSPORT PROTEIN"/>
    <property type="match status" value="1"/>
</dbReference>
<feature type="transmembrane region" description="Helical" evidence="1">
    <location>
        <begin position="357"/>
        <end position="378"/>
    </location>
</feature>
<feature type="transmembrane region" description="Helical" evidence="1">
    <location>
        <begin position="417"/>
        <end position="450"/>
    </location>
</feature>
<evidence type="ECO:0000256" key="1">
    <source>
        <dbReference type="SAM" id="Phobius"/>
    </source>
</evidence>
<keyword evidence="1" id="KW-0472">Membrane</keyword>
<dbReference type="Pfam" id="PF07331">
    <property type="entry name" value="TctB"/>
    <property type="match status" value="1"/>
</dbReference>
<feature type="transmembrane region" description="Helical" evidence="1">
    <location>
        <begin position="642"/>
        <end position="660"/>
    </location>
</feature>
<keyword evidence="1" id="KW-0812">Transmembrane</keyword>
<evidence type="ECO:0000259" key="2">
    <source>
        <dbReference type="Pfam" id="PF01970"/>
    </source>
</evidence>
<feature type="transmembrane region" description="Helical" evidence="1">
    <location>
        <begin position="108"/>
        <end position="134"/>
    </location>
</feature>
<feature type="transmembrane region" description="Helical" evidence="1">
    <location>
        <begin position="197"/>
        <end position="219"/>
    </location>
</feature>
<protein>
    <recommendedName>
        <fullName evidence="5">C4-dicarboxylate ABC transporter permease</fullName>
    </recommendedName>
</protein>
<gene>
    <name evidence="4" type="ORF">SPIROBIBN47_150041</name>
</gene>
<dbReference type="PANTHER" id="PTHR35342:SF5">
    <property type="entry name" value="TRICARBOXYLIC TRANSPORT PROTEIN"/>
    <property type="match status" value="1"/>
</dbReference>
<evidence type="ECO:0008006" key="5">
    <source>
        <dbReference type="Google" id="ProtNLM"/>
    </source>
</evidence>
<feature type="transmembrane region" description="Helical" evidence="1">
    <location>
        <begin position="20"/>
        <end position="48"/>
    </location>
</feature>
<feature type="transmembrane region" description="Helical" evidence="1">
    <location>
        <begin position="390"/>
        <end position="410"/>
    </location>
</feature>
<sequence>MTYEVLMQSLTSIFTVQNLLYMIIAIVLGIMAGALPGFTATMAVALMIPFTFTMSPVSGLITIGALYCATIFGGSFSAILLNTPGTPSSIGTTFDGYPMAKKGRGMEAIYTATIGSGVGGILGTFGLILFAVPLAKAALKFGPPEFFWVAIFGLTIISSISEGSLLKGITAGVLGILVSMIGNAPVGGDMRFDFGLVSLQGGVEIVSVLIGFFCIPEIFRMAMNPSSKYTDENVVSLEKGSLKRAFHHVFGHPLATLRASIIGLFVGILPGAGGNIANLIAYNEAKRASKHPETFGTGEPQGVVATETSNNAVVEGAMVPLLALGIPGSPPAAIIYGALLLQGLSPGPQLFVRNASLVYAFMLSFFVANILMVIIGFFAGKGMYKTVIKVPVRVLIPSILFLTILGSYAIRNNAMDVIIMFLSGIIGYILKDLGFNTGAFVLGLILGPIAERGFVQGFLMGNMVSVKMPWIIFFTRPLSIVLIVLSIISGAWPIFRAAMKKRKDRSAIAEALAFSTSGSGTDVDGSQKKTINSDYIGAAIVFGISALFYLQIGKWSKYAIMAPRSILILLIALGVALLVKGRIKPEKVIPSFASINRSLVFLVVVGLLWVFLMEKVGFVVTSMAAYTAILIAYYPGKGARRVIESLLIAGVIVFGMYLLFEKLLNVTLPLGILI</sequence>
<dbReference type="InterPro" id="IPR009936">
    <property type="entry name" value="DUF1468"/>
</dbReference>
<evidence type="ECO:0000259" key="3">
    <source>
        <dbReference type="Pfam" id="PF07331"/>
    </source>
</evidence>
<name>A0A3P3XGB3_9SPIR</name>
<proteinExistence type="predicted"/>
<feature type="domain" description="DUF1468" evidence="3">
    <location>
        <begin position="536"/>
        <end position="669"/>
    </location>
</feature>
<accession>A0A3P3XGB3</accession>
<feature type="transmembrane region" description="Helical" evidence="1">
    <location>
        <begin position="470"/>
        <end position="495"/>
    </location>
</feature>
<feature type="transmembrane region" description="Helical" evidence="1">
    <location>
        <begin position="535"/>
        <end position="552"/>
    </location>
</feature>
<feature type="transmembrane region" description="Helical" evidence="1">
    <location>
        <begin position="618"/>
        <end position="635"/>
    </location>
</feature>
<keyword evidence="1" id="KW-1133">Transmembrane helix</keyword>
<dbReference type="InterPro" id="IPR002823">
    <property type="entry name" value="DUF112_TM"/>
</dbReference>
<feature type="domain" description="DUF112" evidence="2">
    <location>
        <begin position="19"/>
        <end position="442"/>
    </location>
</feature>
<reference evidence="4" key="1">
    <citation type="submission" date="2017-02" db="EMBL/GenBank/DDBJ databases">
        <authorList>
            <person name="Regsiter A."/>
            <person name="William W."/>
        </authorList>
    </citation>
    <scope>NUCLEOTIDE SEQUENCE</scope>
    <source>
        <strain evidence="4">Bib</strain>
    </source>
</reference>
<feature type="transmembrane region" description="Helical" evidence="1">
    <location>
        <begin position="146"/>
        <end position="177"/>
    </location>
</feature>
<dbReference type="Pfam" id="PF01970">
    <property type="entry name" value="TctA"/>
    <property type="match status" value="1"/>
</dbReference>
<feature type="transmembrane region" description="Helical" evidence="1">
    <location>
        <begin position="591"/>
        <end position="612"/>
    </location>
</feature>
<dbReference type="EMBL" id="FWDM01000007">
    <property type="protein sequence ID" value="SLM10541.1"/>
    <property type="molecule type" value="Genomic_DNA"/>
</dbReference>